<accession>A0A1Y1YNN1</accession>
<organism evidence="8 9">
    <name type="scientific">Clohesyomyces aquaticus</name>
    <dbReference type="NCBI Taxonomy" id="1231657"/>
    <lineage>
        <taxon>Eukaryota</taxon>
        <taxon>Fungi</taxon>
        <taxon>Dikarya</taxon>
        <taxon>Ascomycota</taxon>
        <taxon>Pezizomycotina</taxon>
        <taxon>Dothideomycetes</taxon>
        <taxon>Pleosporomycetidae</taxon>
        <taxon>Pleosporales</taxon>
        <taxon>Lindgomycetaceae</taxon>
        <taxon>Clohesyomyces</taxon>
    </lineage>
</organism>
<keyword evidence="4" id="KW-0804">Transcription</keyword>
<dbReference type="PROSITE" id="PS00463">
    <property type="entry name" value="ZN2_CY6_FUNGAL_1"/>
    <property type="match status" value="1"/>
</dbReference>
<dbReference type="OrthoDB" id="3266505at2759"/>
<dbReference type="GO" id="GO:0000435">
    <property type="term" value="P:positive regulation of transcription from RNA polymerase II promoter by galactose"/>
    <property type="evidence" value="ECO:0007669"/>
    <property type="project" value="TreeGrafter"/>
</dbReference>
<keyword evidence="1" id="KW-0479">Metal-binding</keyword>
<dbReference type="InterPro" id="IPR036864">
    <property type="entry name" value="Zn2-C6_fun-type_DNA-bd_sf"/>
</dbReference>
<dbReference type="PANTHER" id="PTHR47424:SF3">
    <property type="entry name" value="REGULATORY PROTEIN GAL4"/>
    <property type="match status" value="1"/>
</dbReference>
<gene>
    <name evidence="8" type="ORF">BCR34DRAFT_495236</name>
</gene>
<dbReference type="PANTHER" id="PTHR47424">
    <property type="entry name" value="REGULATORY PROTEIN GAL4"/>
    <property type="match status" value="1"/>
</dbReference>
<evidence type="ECO:0000313" key="9">
    <source>
        <dbReference type="Proteomes" id="UP000193144"/>
    </source>
</evidence>
<keyword evidence="3" id="KW-0238">DNA-binding</keyword>
<dbReference type="Pfam" id="PF04082">
    <property type="entry name" value="Fungal_trans"/>
    <property type="match status" value="1"/>
</dbReference>
<dbReference type="SMART" id="SM00066">
    <property type="entry name" value="GAL4"/>
    <property type="match status" value="1"/>
</dbReference>
<feature type="region of interest" description="Disordered" evidence="6">
    <location>
        <begin position="190"/>
        <end position="217"/>
    </location>
</feature>
<name>A0A1Y1YNN1_9PLEO</name>
<evidence type="ECO:0000256" key="3">
    <source>
        <dbReference type="ARBA" id="ARBA00023125"/>
    </source>
</evidence>
<dbReference type="InterPro" id="IPR001138">
    <property type="entry name" value="Zn2Cys6_DnaBD"/>
</dbReference>
<dbReference type="GO" id="GO:0000978">
    <property type="term" value="F:RNA polymerase II cis-regulatory region sequence-specific DNA binding"/>
    <property type="evidence" value="ECO:0007669"/>
    <property type="project" value="TreeGrafter"/>
</dbReference>
<dbReference type="Pfam" id="PF00172">
    <property type="entry name" value="Zn_clus"/>
    <property type="match status" value="1"/>
</dbReference>
<evidence type="ECO:0000259" key="7">
    <source>
        <dbReference type="PROSITE" id="PS50048"/>
    </source>
</evidence>
<proteinExistence type="predicted"/>
<dbReference type="AlphaFoldDB" id="A0A1Y1YNN1"/>
<dbReference type="GO" id="GO:0006351">
    <property type="term" value="P:DNA-templated transcription"/>
    <property type="evidence" value="ECO:0007669"/>
    <property type="project" value="InterPro"/>
</dbReference>
<dbReference type="SMART" id="SM00906">
    <property type="entry name" value="Fungal_trans"/>
    <property type="match status" value="1"/>
</dbReference>
<dbReference type="Gene3D" id="4.10.240.10">
    <property type="entry name" value="Zn(2)-C6 fungal-type DNA-binding domain"/>
    <property type="match status" value="1"/>
</dbReference>
<feature type="domain" description="Zn(2)-C6 fungal-type" evidence="7">
    <location>
        <begin position="32"/>
        <end position="61"/>
    </location>
</feature>
<dbReference type="CDD" id="cd12148">
    <property type="entry name" value="fungal_TF_MHR"/>
    <property type="match status" value="1"/>
</dbReference>
<evidence type="ECO:0000256" key="5">
    <source>
        <dbReference type="ARBA" id="ARBA00023242"/>
    </source>
</evidence>
<evidence type="ECO:0000256" key="4">
    <source>
        <dbReference type="ARBA" id="ARBA00023163"/>
    </source>
</evidence>
<dbReference type="Proteomes" id="UP000193144">
    <property type="component" value="Unassembled WGS sequence"/>
</dbReference>
<evidence type="ECO:0000256" key="6">
    <source>
        <dbReference type="SAM" id="MobiDB-lite"/>
    </source>
</evidence>
<dbReference type="STRING" id="1231657.A0A1Y1YNN1"/>
<dbReference type="GO" id="GO:0008270">
    <property type="term" value="F:zinc ion binding"/>
    <property type="evidence" value="ECO:0007669"/>
    <property type="project" value="InterPro"/>
</dbReference>
<dbReference type="InterPro" id="IPR007219">
    <property type="entry name" value="XnlR_reg_dom"/>
</dbReference>
<dbReference type="SUPFAM" id="SSF57701">
    <property type="entry name" value="Zn2/Cys6 DNA-binding domain"/>
    <property type="match status" value="1"/>
</dbReference>
<evidence type="ECO:0000256" key="2">
    <source>
        <dbReference type="ARBA" id="ARBA00023015"/>
    </source>
</evidence>
<keyword evidence="2" id="KW-0805">Transcription regulation</keyword>
<evidence type="ECO:0000256" key="1">
    <source>
        <dbReference type="ARBA" id="ARBA00022723"/>
    </source>
</evidence>
<evidence type="ECO:0000313" key="8">
    <source>
        <dbReference type="EMBL" id="ORX99612.1"/>
    </source>
</evidence>
<dbReference type="GO" id="GO:0000981">
    <property type="term" value="F:DNA-binding transcription factor activity, RNA polymerase II-specific"/>
    <property type="evidence" value="ECO:0007669"/>
    <property type="project" value="InterPro"/>
</dbReference>
<dbReference type="EMBL" id="MCFA01000195">
    <property type="protein sequence ID" value="ORX99612.1"/>
    <property type="molecule type" value="Genomic_DNA"/>
</dbReference>
<dbReference type="GO" id="GO:0005634">
    <property type="term" value="C:nucleus"/>
    <property type="evidence" value="ECO:0007669"/>
    <property type="project" value="TreeGrafter"/>
</dbReference>
<dbReference type="PROSITE" id="PS50048">
    <property type="entry name" value="ZN2_CY6_FUNGAL_2"/>
    <property type="match status" value="1"/>
</dbReference>
<feature type="region of interest" description="Disordered" evidence="6">
    <location>
        <begin position="1"/>
        <end position="27"/>
    </location>
</feature>
<dbReference type="CDD" id="cd00067">
    <property type="entry name" value="GAL4"/>
    <property type="match status" value="1"/>
</dbReference>
<keyword evidence="5" id="KW-0539">Nucleus</keyword>
<dbReference type="InterPro" id="IPR051127">
    <property type="entry name" value="Fungal_SecMet_Regulators"/>
</dbReference>
<keyword evidence="9" id="KW-1185">Reference proteome</keyword>
<sequence length="730" mass="81163">MNDLTSPAARNEDDAPGSPKRKKVRSKYAPKACVSCRRSKLKCSGQNPCSRCLDRDIRCFYSEDQTAAEALQNLSRPSPAQTHINLNTNGNGMPRRNILPRHDSIERRASDASTAGMSMEARMARIESMMESLIQERGPGSLSTRGSLERDEAVGDGFQGDAAFQTPNDAFNANLASVRQQLGFMHEMPPTYSDSRSRHSIPTVSPEHSAEPPTTVNVGPRSLAFPSPADYQKYVDFFFADINPFYSCVNEAEFRARGEKMLSSRAILDGDVCFLALHYIIFACSDISAERAPASPHGKPPGWQWFQTADELVGKRKISGRGDLSLIQFLVLEAVYLTHADRPNAAYNTIGLACRLCFQFSLDQQSVWRGTPFTLHMRQRIFWVVYFTDRRIALSCGRPSSFRDHDIDVDEPVWIRDKDLHPDQPLPELGMLGAWDVYSPRMVQWAKFAGEVWDKISSLAAPKSGLREENPDVLDTRIKQWADSTLAAVPLPSTNRPHEIRHRWQQVIIHTRFDHLRLLLRRHTMTSLAYHSSTGRLCGELAINIVRHIRPYALEVNIPNSFRFHMAVSLGSAILTLTTLLVQDLSCLGLQDQRHAYAEAFHHGITVLQDLAQTLQVARRIADDLKDVIQVVMSVSNPPIALPCQGGAEPLVPSNITSLFPYRNLNFAQQAGVGEYLWTGGMPRWNGNGNGNGAAMGTVGGGEGQTTTAALDSWDAEFECTGVGYGVPWI</sequence>
<reference evidence="8 9" key="1">
    <citation type="submission" date="2016-07" db="EMBL/GenBank/DDBJ databases">
        <title>Pervasive Adenine N6-methylation of Active Genes in Fungi.</title>
        <authorList>
            <consortium name="DOE Joint Genome Institute"/>
            <person name="Mondo S.J."/>
            <person name="Dannebaum R.O."/>
            <person name="Kuo R.C."/>
            <person name="Labutti K."/>
            <person name="Haridas S."/>
            <person name="Kuo A."/>
            <person name="Salamov A."/>
            <person name="Ahrendt S.R."/>
            <person name="Lipzen A."/>
            <person name="Sullivan W."/>
            <person name="Andreopoulos W.B."/>
            <person name="Clum A."/>
            <person name="Lindquist E."/>
            <person name="Daum C."/>
            <person name="Ramamoorthy G.K."/>
            <person name="Gryganskyi A."/>
            <person name="Culley D."/>
            <person name="Magnuson J.K."/>
            <person name="James T.Y."/>
            <person name="O'Malley M.A."/>
            <person name="Stajich J.E."/>
            <person name="Spatafora J.W."/>
            <person name="Visel A."/>
            <person name="Grigoriev I.V."/>
        </authorList>
    </citation>
    <scope>NUCLEOTIDE SEQUENCE [LARGE SCALE GENOMIC DNA]</scope>
    <source>
        <strain evidence="8 9">CBS 115471</strain>
    </source>
</reference>
<protein>
    <submittedName>
        <fullName evidence="8">Fungal-specific transcription factor domain-domain-containing protein</fullName>
    </submittedName>
</protein>
<comment type="caution">
    <text evidence="8">The sequence shown here is derived from an EMBL/GenBank/DDBJ whole genome shotgun (WGS) entry which is preliminary data.</text>
</comment>